<dbReference type="Gene3D" id="2.170.130.10">
    <property type="entry name" value="TonB-dependent receptor, plug domain"/>
    <property type="match status" value="1"/>
</dbReference>
<dbReference type="InterPro" id="IPR037066">
    <property type="entry name" value="Plug_dom_sf"/>
</dbReference>
<dbReference type="GO" id="GO:0009279">
    <property type="term" value="C:cell outer membrane"/>
    <property type="evidence" value="ECO:0007669"/>
    <property type="project" value="UniProtKB-SubCell"/>
</dbReference>
<dbReference type="Gene3D" id="2.60.40.1120">
    <property type="entry name" value="Carboxypeptidase-like, regulatory domain"/>
    <property type="match status" value="1"/>
</dbReference>
<evidence type="ECO:0000256" key="1">
    <source>
        <dbReference type="ARBA" id="ARBA00004571"/>
    </source>
</evidence>
<evidence type="ECO:0000256" key="8">
    <source>
        <dbReference type="SAM" id="SignalP"/>
    </source>
</evidence>
<proteinExistence type="inferred from homology"/>
<comment type="subcellular location">
    <subcellularLocation>
        <location evidence="1 7">Cell outer membrane</location>
        <topology evidence="1 7">Multi-pass membrane protein</topology>
    </subcellularLocation>
</comment>
<feature type="domain" description="TonB-dependent receptor plug" evidence="9">
    <location>
        <begin position="119"/>
        <end position="228"/>
    </location>
</feature>
<evidence type="ECO:0000313" key="11">
    <source>
        <dbReference type="Proteomes" id="UP000181870"/>
    </source>
</evidence>
<keyword evidence="4 7" id="KW-0812">Transmembrane</keyword>
<keyword evidence="3 7" id="KW-1134">Transmembrane beta strand</keyword>
<dbReference type="Pfam" id="PF07715">
    <property type="entry name" value="Plug"/>
    <property type="match status" value="1"/>
</dbReference>
<dbReference type="InterPro" id="IPR008969">
    <property type="entry name" value="CarboxyPept-like_regulatory"/>
</dbReference>
<keyword evidence="6 7" id="KW-0998">Cell outer membrane</keyword>
<evidence type="ECO:0000256" key="3">
    <source>
        <dbReference type="ARBA" id="ARBA00022452"/>
    </source>
</evidence>
<name>A0A1G8I9L7_BACOV</name>
<dbReference type="Pfam" id="PF13715">
    <property type="entry name" value="CarbopepD_reg_2"/>
    <property type="match status" value="1"/>
</dbReference>
<keyword evidence="5 7" id="KW-0472">Membrane</keyword>
<dbReference type="EMBL" id="FNDO01000028">
    <property type="protein sequence ID" value="SDI15451.1"/>
    <property type="molecule type" value="Genomic_DNA"/>
</dbReference>
<evidence type="ECO:0000256" key="4">
    <source>
        <dbReference type="ARBA" id="ARBA00022692"/>
    </source>
</evidence>
<keyword evidence="8" id="KW-0732">Signal</keyword>
<feature type="chain" id="PRO_5010303367" evidence="8">
    <location>
        <begin position="26"/>
        <end position="1067"/>
    </location>
</feature>
<dbReference type="NCBIfam" id="TIGR04057">
    <property type="entry name" value="SusC_RagA_signa"/>
    <property type="match status" value="1"/>
</dbReference>
<dbReference type="SUPFAM" id="SSF56935">
    <property type="entry name" value="Porins"/>
    <property type="match status" value="1"/>
</dbReference>
<dbReference type="InterPro" id="IPR023997">
    <property type="entry name" value="TonB-dep_OMP_SusC/RagA_CS"/>
</dbReference>
<evidence type="ECO:0000313" key="10">
    <source>
        <dbReference type="EMBL" id="SDI15451.1"/>
    </source>
</evidence>
<dbReference type="InterPro" id="IPR012910">
    <property type="entry name" value="Plug_dom"/>
</dbReference>
<dbReference type="FunFam" id="2.170.130.10:FF:000008">
    <property type="entry name" value="SusC/RagA family TonB-linked outer membrane protein"/>
    <property type="match status" value="1"/>
</dbReference>
<dbReference type="InterPro" id="IPR036942">
    <property type="entry name" value="Beta-barrel_TonB_sf"/>
</dbReference>
<evidence type="ECO:0000256" key="5">
    <source>
        <dbReference type="ARBA" id="ARBA00023136"/>
    </source>
</evidence>
<reference evidence="10 11" key="1">
    <citation type="submission" date="2016-10" db="EMBL/GenBank/DDBJ databases">
        <authorList>
            <person name="de Groot N.N."/>
        </authorList>
    </citation>
    <scope>NUCLEOTIDE SEQUENCE [LARGE SCALE GENOMIC DNA]</scope>
    <source>
        <strain evidence="10 11">NLAE-zl-C57</strain>
    </source>
</reference>
<dbReference type="PROSITE" id="PS52016">
    <property type="entry name" value="TONB_DEPENDENT_REC_3"/>
    <property type="match status" value="1"/>
</dbReference>
<feature type="signal peptide" evidence="8">
    <location>
        <begin position="1"/>
        <end position="25"/>
    </location>
</feature>
<sequence length="1067" mass="119382">MKDSMINLRCVIFLCFCICTQLMSAQKQVSGVVFDDQGEKLIGVTVQIKNSKQGGTITDMNGNFRIESSSLKDVLVFTYVGYKTLERQVSWNAPMKIKLESDNVFLDEIVVVGYQDMKRKDLTGSVGKVEIEDLQKVSVPNFDQALAGRVAGVQVSSSEGMPGASMNIVIRGNNSLTQENSPLYVIDGFPCEDPEIASTLSPNDIQSLDILKDASATAIYGARGANGVIMITTKKGTAGKMKINYNMSAGVQNLSKKLELMDAYEFVKLQSELYTQSELEGENGYFQTYNGKKYSLEDYRNVPQYDWQDMIFQSAWQQSHNVSLSGGTEDVRYNGSFSFYDQDGIVIKSNYQKINGRLNLIIKRNKLTANITGNYSHSVSTGASPSQNNYSGMNNLFYSVWGYRPITSPNEPLESLRNNIMDESVNQLIDYRFNPILSLENEYNKRFYTGFNVNAYVEYEIIKGLKVKVSGIYSSDDRRNESFNNSKTKNGYPGSTNGVNAYLGVNKKDTWLNENTISYNTTFKKKHHLSTLAGITMQSSTYKANTTNMKQIPFESLGMAGMALGEPSSTSSLIQENSLLSYLARANYNYASKYYLTASFRADGSSKFDKNNRWGYFPSMSTAWNISNEKFFKPAKKIINDLKLRAGWGQTGNNRIGDYDRFALLDMMRGNSGNYTLSNGLIHAVYPDNNTPTNVGVAPIRLANKDLKWETTSQTNIGLDISLFNSRVNLTLDWYKKITSDLLYYTEIPLTSGFGGATKNIGKVDNTGIEFTLNTVNIKTKDFQWTSNFNIAFNRNKVKELAEGVTAKTSIASFDNNYNTMPSYVAKVGYPIGMMYGYLYEGTYKLDDFSAVGSDYVLKTGVPYFSADGKDGIKPGYPKYKDINGDGVVDDNDRTIIGRGEALHTGGFTNNFTYKGFDLSIFLQWSYGNDILNANRLIFESTFNKRQNLNQFASYANRWSMENQDSNIPCVNTSAGNRVFSSRVIEDGSFLRIKDVVFGYSFPKNLLKKMSIDKLRVFVSAQNLVTFTSYSGYDPEVSVRNSALTPGLDYSAYPRTVNFNFGINVGF</sequence>
<evidence type="ECO:0000256" key="2">
    <source>
        <dbReference type="ARBA" id="ARBA00022448"/>
    </source>
</evidence>
<dbReference type="Gene3D" id="2.40.170.20">
    <property type="entry name" value="TonB-dependent receptor, beta-barrel domain"/>
    <property type="match status" value="1"/>
</dbReference>
<dbReference type="Proteomes" id="UP000181870">
    <property type="component" value="Unassembled WGS sequence"/>
</dbReference>
<dbReference type="InterPro" id="IPR039426">
    <property type="entry name" value="TonB-dep_rcpt-like"/>
</dbReference>
<organism evidence="10 11">
    <name type="scientific">Bacteroides ovatus</name>
    <dbReference type="NCBI Taxonomy" id="28116"/>
    <lineage>
        <taxon>Bacteria</taxon>
        <taxon>Pseudomonadati</taxon>
        <taxon>Bacteroidota</taxon>
        <taxon>Bacteroidia</taxon>
        <taxon>Bacteroidales</taxon>
        <taxon>Bacteroidaceae</taxon>
        <taxon>Bacteroides</taxon>
    </lineage>
</organism>
<protein>
    <submittedName>
        <fullName evidence="10">TonB-linked outer membrane protein, SusC/RagA family</fullName>
    </submittedName>
</protein>
<dbReference type="InterPro" id="IPR023996">
    <property type="entry name" value="TonB-dep_OMP_SusC/RagA"/>
</dbReference>
<dbReference type="AlphaFoldDB" id="A0A1G8I9L7"/>
<dbReference type="NCBIfam" id="TIGR04056">
    <property type="entry name" value="OMP_RagA_SusC"/>
    <property type="match status" value="1"/>
</dbReference>
<evidence type="ECO:0000259" key="9">
    <source>
        <dbReference type="Pfam" id="PF07715"/>
    </source>
</evidence>
<evidence type="ECO:0000256" key="7">
    <source>
        <dbReference type="PROSITE-ProRule" id="PRU01360"/>
    </source>
</evidence>
<evidence type="ECO:0000256" key="6">
    <source>
        <dbReference type="ARBA" id="ARBA00023237"/>
    </source>
</evidence>
<comment type="similarity">
    <text evidence="7">Belongs to the TonB-dependent receptor family.</text>
</comment>
<keyword evidence="2 7" id="KW-0813">Transport</keyword>
<dbReference type="SUPFAM" id="SSF49464">
    <property type="entry name" value="Carboxypeptidase regulatory domain-like"/>
    <property type="match status" value="1"/>
</dbReference>
<accession>A0A1G8I9L7</accession>
<gene>
    <name evidence="10" type="ORF">SAMN05192582_102811</name>
</gene>